<keyword evidence="2" id="KW-1185">Reference proteome</keyword>
<proteinExistence type="predicted"/>
<protein>
    <submittedName>
        <fullName evidence="1">Uncharacterized protein</fullName>
    </submittedName>
</protein>
<gene>
    <name evidence="1" type="ORF">BG454_03745</name>
</gene>
<dbReference type="EMBL" id="CP024899">
    <property type="protein sequence ID" value="ATX65052.1"/>
    <property type="molecule type" value="Genomic_DNA"/>
</dbReference>
<sequence>MASICGDDIAPKGGVVTEIREFQFDVMIRLPQGCPDIWDVLDRLFQAGCDDAVVGLGTPGALGLSFIREGTDREAVIAGAVRDALSGLPEAAVVDGVTFSVSG</sequence>
<evidence type="ECO:0000313" key="2">
    <source>
        <dbReference type="Proteomes" id="UP000228948"/>
    </source>
</evidence>
<accession>A0A2K8K6G5</accession>
<dbReference type="AlphaFoldDB" id="A0A2K8K6G5"/>
<reference evidence="1 2" key="1">
    <citation type="submission" date="2017-11" db="EMBL/GenBank/DDBJ databases">
        <title>Revised Sequence and Annotation of the Rhodobaca barguzinensis strain alga05 Genome.</title>
        <authorList>
            <person name="Kopejtka K."/>
            <person name="Tomasch J.M."/>
            <person name="Bunk B."/>
            <person name="Koblizek M."/>
        </authorList>
    </citation>
    <scope>NUCLEOTIDE SEQUENCE [LARGE SCALE GENOMIC DNA]</scope>
    <source>
        <strain evidence="2">alga05</strain>
    </source>
</reference>
<dbReference type="KEGG" id="rbg:BG454_03745"/>
<evidence type="ECO:0000313" key="1">
    <source>
        <dbReference type="EMBL" id="ATX65052.1"/>
    </source>
</evidence>
<dbReference type="STRING" id="441209.GCA_001870665_00468"/>
<organism evidence="1 2">
    <name type="scientific">Roseinatronobacter bogoriensis subsp. barguzinensis</name>
    <dbReference type="NCBI Taxonomy" id="441209"/>
    <lineage>
        <taxon>Bacteria</taxon>
        <taxon>Pseudomonadati</taxon>
        <taxon>Pseudomonadota</taxon>
        <taxon>Alphaproteobacteria</taxon>
        <taxon>Rhodobacterales</taxon>
        <taxon>Paracoccaceae</taxon>
        <taxon>Roseinatronobacter</taxon>
    </lineage>
</organism>
<dbReference type="Proteomes" id="UP000228948">
    <property type="component" value="Chromosome"/>
</dbReference>
<name>A0A2K8K6G5_9RHOB</name>